<feature type="transmembrane region" description="Helical" evidence="1">
    <location>
        <begin position="74"/>
        <end position="99"/>
    </location>
</feature>
<keyword evidence="1" id="KW-1133">Transmembrane helix</keyword>
<keyword evidence="1" id="KW-0472">Membrane</keyword>
<gene>
    <name evidence="2" type="ORF">AKA01nite_04850</name>
</gene>
<dbReference type="Proteomes" id="UP000321662">
    <property type="component" value="Unassembled WGS sequence"/>
</dbReference>
<dbReference type="EMBL" id="BJUY01000004">
    <property type="protein sequence ID" value="GEK90863.1"/>
    <property type="molecule type" value="Genomic_DNA"/>
</dbReference>
<comment type="caution">
    <text evidence="2">The sequence shown here is derived from an EMBL/GenBank/DDBJ whole genome shotgun (WGS) entry which is preliminary data.</text>
</comment>
<reference evidence="2 3" key="1">
    <citation type="submission" date="2019-07" db="EMBL/GenBank/DDBJ databases">
        <title>Whole genome shotgun sequence of Alkalibacterium kapii NBRC 103247.</title>
        <authorList>
            <person name="Hosoyama A."/>
            <person name="Uohara A."/>
            <person name="Ohji S."/>
            <person name="Ichikawa N."/>
        </authorList>
    </citation>
    <scope>NUCLEOTIDE SEQUENCE [LARGE SCALE GENOMIC DNA]</scope>
    <source>
        <strain evidence="2 3">NBRC 103247</strain>
    </source>
</reference>
<evidence type="ECO:0000313" key="2">
    <source>
        <dbReference type="EMBL" id="GEK90863.1"/>
    </source>
</evidence>
<evidence type="ECO:0000313" key="3">
    <source>
        <dbReference type="Proteomes" id="UP000321662"/>
    </source>
</evidence>
<evidence type="ECO:0000256" key="1">
    <source>
        <dbReference type="SAM" id="Phobius"/>
    </source>
</evidence>
<organism evidence="2 3">
    <name type="scientific">Alkalibacterium kapii</name>
    <dbReference type="NCBI Taxonomy" id="426704"/>
    <lineage>
        <taxon>Bacteria</taxon>
        <taxon>Bacillati</taxon>
        <taxon>Bacillota</taxon>
        <taxon>Bacilli</taxon>
        <taxon>Lactobacillales</taxon>
        <taxon>Carnobacteriaceae</taxon>
        <taxon>Alkalibacterium</taxon>
    </lineage>
</organism>
<dbReference type="AlphaFoldDB" id="A0A511AU48"/>
<name>A0A511AU48_9LACT</name>
<keyword evidence="3" id="KW-1185">Reference proteome</keyword>
<keyword evidence="1" id="KW-0812">Transmembrane</keyword>
<proteinExistence type="predicted"/>
<protein>
    <submittedName>
        <fullName evidence="2">Uncharacterized protein</fullName>
    </submittedName>
</protein>
<accession>A0A511AU48</accession>
<sequence>MDKLTTIKDEPNPKVIMTATIPPIVFATSLFLKVENDLLTEGCIEATTEIPASERESSIPNKDAIAKAQKTAKLVLKVLAPIFISISHNFLHSFLYHVLYYKSLVFNKLMINI</sequence>